<dbReference type="AlphaFoldDB" id="A0ABD0JSW1"/>
<feature type="non-terminal residue" evidence="2">
    <location>
        <position position="64"/>
    </location>
</feature>
<evidence type="ECO:0000256" key="1">
    <source>
        <dbReference type="SAM" id="MobiDB-lite"/>
    </source>
</evidence>
<keyword evidence="3" id="KW-1185">Reference proteome</keyword>
<protein>
    <submittedName>
        <fullName evidence="2">Uncharacterized protein</fullName>
    </submittedName>
</protein>
<feature type="region of interest" description="Disordered" evidence="1">
    <location>
        <begin position="1"/>
        <end position="20"/>
    </location>
</feature>
<name>A0ABD0JSW1_9CAEN</name>
<comment type="caution">
    <text evidence="2">The sequence shown here is derived from an EMBL/GenBank/DDBJ whole genome shotgun (WGS) entry which is preliminary data.</text>
</comment>
<dbReference type="Proteomes" id="UP001519460">
    <property type="component" value="Unassembled WGS sequence"/>
</dbReference>
<accession>A0ABD0JSW1</accession>
<evidence type="ECO:0000313" key="2">
    <source>
        <dbReference type="EMBL" id="KAK7477871.1"/>
    </source>
</evidence>
<proteinExistence type="predicted"/>
<evidence type="ECO:0000313" key="3">
    <source>
        <dbReference type="Proteomes" id="UP001519460"/>
    </source>
</evidence>
<organism evidence="2 3">
    <name type="scientific">Batillaria attramentaria</name>
    <dbReference type="NCBI Taxonomy" id="370345"/>
    <lineage>
        <taxon>Eukaryota</taxon>
        <taxon>Metazoa</taxon>
        <taxon>Spiralia</taxon>
        <taxon>Lophotrochozoa</taxon>
        <taxon>Mollusca</taxon>
        <taxon>Gastropoda</taxon>
        <taxon>Caenogastropoda</taxon>
        <taxon>Sorbeoconcha</taxon>
        <taxon>Cerithioidea</taxon>
        <taxon>Batillariidae</taxon>
        <taxon>Batillaria</taxon>
    </lineage>
</organism>
<gene>
    <name evidence="2" type="ORF">BaRGS_00030867</name>
</gene>
<reference evidence="2 3" key="1">
    <citation type="journal article" date="2023" name="Sci. Data">
        <title>Genome assembly of the Korean intertidal mud-creeper Batillaria attramentaria.</title>
        <authorList>
            <person name="Patra A.K."/>
            <person name="Ho P.T."/>
            <person name="Jun S."/>
            <person name="Lee S.J."/>
            <person name="Kim Y."/>
            <person name="Won Y.J."/>
        </authorList>
    </citation>
    <scope>NUCLEOTIDE SEQUENCE [LARGE SCALE GENOMIC DNA]</scope>
    <source>
        <strain evidence="2">Wonlab-2016</strain>
    </source>
</reference>
<sequence length="64" mass="6866">MGASASVAIQEQEARKRSRSIDETLAADREKLTKTVKILLLASITHPSLIGPSGCRVLQPPMGH</sequence>
<dbReference type="EMBL" id="JACVVK020000339">
    <property type="protein sequence ID" value="KAK7477871.1"/>
    <property type="molecule type" value="Genomic_DNA"/>
</dbReference>